<proteinExistence type="predicted"/>
<sequence>MSESKGGQSFSRELPARSKGVDSRRLKPFVGGFVLSERDLGEVANFRKQKLPNGLYWWSDDAVSEEFVQGDSENFLLIRGHWSLTSPKGEGKDTASYLLAQAQDDLDKFHDELEYLSGRYVILVGLSGKTYLYNDTLGARTVYYSVENRIVASHLRIVQELDLYENFEIEKGLKVVQWAADFTPAKGIFNLLPNFFLKLPSFDVSRFYPRRENPFLAADREEKYAEIERIWHCSQRSYFEDNPNVAFSITGGIDSRLVLAMAKPYWHKLTGYTYGEPSHGKKRGLGGTFYRQTMLSDDRIVRMLLESVQFKDHIFIDVTNRATVGTDLLDLLEKNSYGSHGQHLVASYREIFRTGKWLNIRGNAIELARMAHAKPGFNGRVTSAQREFPADVDARLEYLGYRSNFHGYSKQLLFYWELRHGKWLGEIHNELDAAFDTWIPAANRRILDLMSAFPEDELKSGIVIRDLIERNAPELNWQPVNSGQSLYQEWRELNVQTSGMIEARFVLDENGNARDLPAQTYSRIPETWVGPRSRLVIRFAPFSETGTLAFRVVVPYSNPAGKDYFSWGIRINGISHFSLDGAERGVPINFSIDNVTPNDEILIEMEFLKRVTGVGSWSEATRISVDDCKLYPRKVTDAKPALRCDWNG</sequence>
<dbReference type="SUPFAM" id="SSF52402">
    <property type="entry name" value="Adenine nucleotide alpha hydrolases-like"/>
    <property type="match status" value="1"/>
</dbReference>
<protein>
    <recommendedName>
        <fullName evidence="3">Asparagine synthase</fullName>
    </recommendedName>
</protein>
<dbReference type="Proteomes" id="UP001071110">
    <property type="component" value="Unassembled WGS sequence"/>
</dbReference>
<comment type="caution">
    <text evidence="1">The sequence shown here is derived from an EMBL/GenBank/DDBJ whole genome shotgun (WGS) entry which is preliminary data.</text>
</comment>
<evidence type="ECO:0000313" key="2">
    <source>
        <dbReference type="Proteomes" id="UP001071110"/>
    </source>
</evidence>
<dbReference type="RefSeq" id="WP_269027445.1">
    <property type="nucleotide sequence ID" value="NZ_BAABDP010000020.1"/>
</dbReference>
<gene>
    <name evidence="1" type="ORF">NUW87_04595</name>
</gene>
<dbReference type="EMBL" id="JANRML010000004">
    <property type="protein sequence ID" value="MCZ2220652.1"/>
    <property type="molecule type" value="Genomic_DNA"/>
</dbReference>
<evidence type="ECO:0008006" key="3">
    <source>
        <dbReference type="Google" id="ProtNLM"/>
    </source>
</evidence>
<dbReference type="AlphaFoldDB" id="A0A9Q4IGK9"/>
<evidence type="ECO:0000313" key="1">
    <source>
        <dbReference type="EMBL" id="MCZ2220652.1"/>
    </source>
</evidence>
<keyword evidence="2" id="KW-1185">Reference proteome</keyword>
<accession>A0A9Q4IGK9</accession>
<name>A0A9Q4IGK9_9CORY</name>
<reference evidence="1" key="1">
    <citation type="submission" date="2022-08" db="EMBL/GenBank/DDBJ databases">
        <title>Corynebacterium sp. nov., isolated from clinical breast specimens.</title>
        <authorList>
            <person name="Zhang T."/>
        </authorList>
    </citation>
    <scope>NUCLEOTIDE SEQUENCE</scope>
    <source>
        <strain evidence="1">CCUG 57942</strain>
    </source>
</reference>
<organism evidence="1 2">
    <name type="scientific">Corynebacterium pilbarense</name>
    <dbReference type="NCBI Taxonomy" id="1288393"/>
    <lineage>
        <taxon>Bacteria</taxon>
        <taxon>Bacillati</taxon>
        <taxon>Actinomycetota</taxon>
        <taxon>Actinomycetes</taxon>
        <taxon>Mycobacteriales</taxon>
        <taxon>Corynebacteriaceae</taxon>
        <taxon>Corynebacterium</taxon>
    </lineage>
</organism>